<organism evidence="2">
    <name type="scientific">Hexamita inflata</name>
    <dbReference type="NCBI Taxonomy" id="28002"/>
    <lineage>
        <taxon>Eukaryota</taxon>
        <taxon>Metamonada</taxon>
        <taxon>Diplomonadida</taxon>
        <taxon>Hexamitidae</taxon>
        <taxon>Hexamitinae</taxon>
        <taxon>Hexamita</taxon>
    </lineage>
</organism>
<reference evidence="2" key="1">
    <citation type="submission" date="2023-06" db="EMBL/GenBank/DDBJ databases">
        <authorList>
            <person name="Kurt Z."/>
        </authorList>
    </citation>
    <scope>NUCLEOTIDE SEQUENCE</scope>
</reference>
<dbReference type="EMBL" id="CATOUU010001095">
    <property type="protein sequence ID" value="CAI9971711.1"/>
    <property type="molecule type" value="Genomic_DNA"/>
</dbReference>
<keyword evidence="1" id="KW-0472">Membrane</keyword>
<dbReference type="Proteomes" id="UP001642409">
    <property type="component" value="Unassembled WGS sequence"/>
</dbReference>
<dbReference type="EMBL" id="CAXDID020000136">
    <property type="protein sequence ID" value="CAL6037300.1"/>
    <property type="molecule type" value="Genomic_DNA"/>
</dbReference>
<evidence type="ECO:0000256" key="1">
    <source>
        <dbReference type="SAM" id="Phobius"/>
    </source>
</evidence>
<feature type="transmembrane region" description="Helical" evidence="1">
    <location>
        <begin position="20"/>
        <end position="42"/>
    </location>
</feature>
<keyword evidence="1" id="KW-1133">Transmembrane helix</keyword>
<accession>A0AA86V0I9</accession>
<sequence length="84" mass="9875">MQVSYNSFKTQENDRNAWSNAIRMNMVVFLVFQVIGLILLIFRTGYAQNESTKKGFKQEKVRQLKIMNTGEENSLLLRENMIEK</sequence>
<reference evidence="3 4" key="2">
    <citation type="submission" date="2024-07" db="EMBL/GenBank/DDBJ databases">
        <authorList>
            <person name="Akdeniz Z."/>
        </authorList>
    </citation>
    <scope>NUCLEOTIDE SEQUENCE [LARGE SCALE GENOMIC DNA]</scope>
</reference>
<evidence type="ECO:0000313" key="2">
    <source>
        <dbReference type="EMBL" id="CAI9971711.1"/>
    </source>
</evidence>
<proteinExistence type="predicted"/>
<evidence type="ECO:0000313" key="3">
    <source>
        <dbReference type="EMBL" id="CAL6037300.1"/>
    </source>
</evidence>
<comment type="caution">
    <text evidence="2">The sequence shown here is derived from an EMBL/GenBank/DDBJ whole genome shotgun (WGS) entry which is preliminary data.</text>
</comment>
<keyword evidence="1" id="KW-0812">Transmembrane</keyword>
<keyword evidence="4" id="KW-1185">Reference proteome</keyword>
<evidence type="ECO:0000313" key="4">
    <source>
        <dbReference type="Proteomes" id="UP001642409"/>
    </source>
</evidence>
<protein>
    <submittedName>
        <fullName evidence="2">Major facilitator superfamily protein</fullName>
    </submittedName>
    <submittedName>
        <fullName evidence="3">Major_facilitator superfamily protein</fullName>
    </submittedName>
</protein>
<name>A0AA86V0I9_9EUKA</name>
<gene>
    <name evidence="3" type="ORF">HINF_LOCUS36823</name>
    <name evidence="2" type="ORF">HINF_LOCUS59356</name>
</gene>
<dbReference type="AlphaFoldDB" id="A0AA86V0I9"/>